<dbReference type="RefSeq" id="WP_224035461.1">
    <property type="nucleotide sequence ID" value="NZ_AP024849.1"/>
</dbReference>
<proteinExistence type="predicted"/>
<dbReference type="Gene3D" id="3.40.50.1820">
    <property type="entry name" value="alpha/beta hydrolase"/>
    <property type="match status" value="1"/>
</dbReference>
<name>A0ABM7TBH3_9CLOT</name>
<sequence length="256" mass="28919">MIFKEFGNKNMPVIIFLHGGGLSWWSLKPQIEALQKDYYIVTPIIDGHGDDWNNTFVSIKKSAEQVINYIKENCNGKVFAICGLSIGAQIVVEIISQECGITENAVIESALVYPMKMAVTLTVPMYNVCYGLIKKRWYARLQAKTLNVPYELFETYYEDSSRMTKETLINITKSNGDYSISSTLCKTKARTLILVGEKELSIMKKSATLLHDTINGSFLKVITKSGHGEISLIHPDKYLDLLQRFFANNTKHSQTL</sequence>
<dbReference type="SUPFAM" id="SSF53474">
    <property type="entry name" value="alpha/beta-Hydrolases"/>
    <property type="match status" value="1"/>
</dbReference>
<evidence type="ECO:0000313" key="2">
    <source>
        <dbReference type="Proteomes" id="UP000824633"/>
    </source>
</evidence>
<gene>
    <name evidence="1" type="ORF">psyc5s11_53330</name>
</gene>
<dbReference type="PANTHER" id="PTHR43798">
    <property type="entry name" value="MONOACYLGLYCEROL LIPASE"/>
    <property type="match status" value="1"/>
</dbReference>
<dbReference type="InterPro" id="IPR029058">
    <property type="entry name" value="AB_hydrolase_fold"/>
</dbReference>
<dbReference type="InterPro" id="IPR050266">
    <property type="entry name" value="AB_hydrolase_sf"/>
</dbReference>
<protein>
    <submittedName>
        <fullName evidence="1">Alpha/beta hydrolase</fullName>
    </submittedName>
</protein>
<dbReference type="GO" id="GO:0016787">
    <property type="term" value="F:hydrolase activity"/>
    <property type="evidence" value="ECO:0007669"/>
    <property type="project" value="UniProtKB-KW"/>
</dbReference>
<keyword evidence="2" id="KW-1185">Reference proteome</keyword>
<accession>A0ABM7TBH3</accession>
<dbReference type="Proteomes" id="UP000824633">
    <property type="component" value="Chromosome"/>
</dbReference>
<dbReference type="PANTHER" id="PTHR43798:SF33">
    <property type="entry name" value="HYDROLASE, PUTATIVE (AFU_ORTHOLOGUE AFUA_2G14860)-RELATED"/>
    <property type="match status" value="1"/>
</dbReference>
<organism evidence="1 2">
    <name type="scientific">Clostridium gelidum</name>
    <dbReference type="NCBI Taxonomy" id="704125"/>
    <lineage>
        <taxon>Bacteria</taxon>
        <taxon>Bacillati</taxon>
        <taxon>Bacillota</taxon>
        <taxon>Clostridia</taxon>
        <taxon>Eubacteriales</taxon>
        <taxon>Clostridiaceae</taxon>
        <taxon>Clostridium</taxon>
    </lineage>
</organism>
<reference evidence="2" key="1">
    <citation type="submission" date="2021-07" db="EMBL/GenBank/DDBJ databases">
        <title>Complete genome sequencing of a Clostridium isolate.</title>
        <authorList>
            <person name="Ueki A."/>
            <person name="Tonouchi A."/>
        </authorList>
    </citation>
    <scope>NUCLEOTIDE SEQUENCE [LARGE SCALE GENOMIC DNA]</scope>
    <source>
        <strain evidence="2">C5S11</strain>
    </source>
</reference>
<evidence type="ECO:0000313" key="1">
    <source>
        <dbReference type="EMBL" id="BCZ49266.1"/>
    </source>
</evidence>
<keyword evidence="1" id="KW-0378">Hydrolase</keyword>
<dbReference type="EMBL" id="AP024849">
    <property type="protein sequence ID" value="BCZ49266.1"/>
    <property type="molecule type" value="Genomic_DNA"/>
</dbReference>